<keyword evidence="1" id="KW-0813">Transport</keyword>
<dbReference type="Gene3D" id="3.40.50.300">
    <property type="entry name" value="P-loop containing nucleotide triphosphate hydrolases"/>
    <property type="match status" value="1"/>
</dbReference>
<dbReference type="PROSITE" id="PS00211">
    <property type="entry name" value="ABC_TRANSPORTER_1"/>
    <property type="match status" value="1"/>
</dbReference>
<dbReference type="GO" id="GO:0005886">
    <property type="term" value="C:plasma membrane"/>
    <property type="evidence" value="ECO:0007669"/>
    <property type="project" value="TreeGrafter"/>
</dbReference>
<evidence type="ECO:0000256" key="1">
    <source>
        <dbReference type="ARBA" id="ARBA00022448"/>
    </source>
</evidence>
<name>A0A848KSB2_9ACTN</name>
<dbReference type="FunFam" id="3.40.50.300:FF:000032">
    <property type="entry name" value="Export ABC transporter ATP-binding protein"/>
    <property type="match status" value="1"/>
</dbReference>
<evidence type="ECO:0000256" key="2">
    <source>
        <dbReference type="ARBA" id="ARBA00022741"/>
    </source>
</evidence>
<dbReference type="Proteomes" id="UP000550729">
    <property type="component" value="Unassembled WGS sequence"/>
</dbReference>
<dbReference type="AlphaFoldDB" id="A0A848KSB2"/>
<reference evidence="5 6" key="1">
    <citation type="submission" date="2020-04" db="EMBL/GenBank/DDBJ databases">
        <title>Gordonia sp. nov. TBRC 11910.</title>
        <authorList>
            <person name="Suriyachadkun C."/>
        </authorList>
    </citation>
    <scope>NUCLEOTIDE SEQUENCE [LARGE SCALE GENOMIC DNA]</scope>
    <source>
        <strain evidence="5 6">TBRC 11910</strain>
    </source>
</reference>
<dbReference type="Pfam" id="PF00005">
    <property type="entry name" value="ABC_tran"/>
    <property type="match status" value="1"/>
</dbReference>
<feature type="domain" description="ABC transporter" evidence="4">
    <location>
        <begin position="8"/>
        <end position="238"/>
    </location>
</feature>
<evidence type="ECO:0000313" key="6">
    <source>
        <dbReference type="Proteomes" id="UP000550729"/>
    </source>
</evidence>
<dbReference type="PANTHER" id="PTHR24220:SF659">
    <property type="entry name" value="TRANSPORTER, PUTATIVE-RELATED"/>
    <property type="match status" value="1"/>
</dbReference>
<keyword evidence="2" id="KW-0547">Nucleotide-binding</keyword>
<accession>A0A848KSB2</accession>
<dbReference type="CDD" id="cd03255">
    <property type="entry name" value="ABC_MJ0796_LolCDE_FtsE"/>
    <property type="match status" value="1"/>
</dbReference>
<evidence type="ECO:0000256" key="3">
    <source>
        <dbReference type="ARBA" id="ARBA00022840"/>
    </source>
</evidence>
<dbReference type="InterPro" id="IPR017911">
    <property type="entry name" value="MacB-like_ATP-bd"/>
</dbReference>
<dbReference type="PROSITE" id="PS50893">
    <property type="entry name" value="ABC_TRANSPORTER_2"/>
    <property type="match status" value="1"/>
</dbReference>
<dbReference type="GO" id="GO:0005524">
    <property type="term" value="F:ATP binding"/>
    <property type="evidence" value="ECO:0007669"/>
    <property type="project" value="UniProtKB-KW"/>
</dbReference>
<dbReference type="SUPFAM" id="SSF52540">
    <property type="entry name" value="P-loop containing nucleoside triphosphate hydrolases"/>
    <property type="match status" value="1"/>
</dbReference>
<proteinExistence type="predicted"/>
<dbReference type="EMBL" id="JABBNB010000007">
    <property type="protein sequence ID" value="NMO01320.1"/>
    <property type="molecule type" value="Genomic_DNA"/>
</dbReference>
<dbReference type="GO" id="GO:0016887">
    <property type="term" value="F:ATP hydrolysis activity"/>
    <property type="evidence" value="ECO:0007669"/>
    <property type="project" value="InterPro"/>
</dbReference>
<dbReference type="InterPro" id="IPR017871">
    <property type="entry name" value="ABC_transporter-like_CS"/>
</dbReference>
<evidence type="ECO:0000259" key="4">
    <source>
        <dbReference type="PROSITE" id="PS50893"/>
    </source>
</evidence>
<evidence type="ECO:0000313" key="5">
    <source>
        <dbReference type="EMBL" id="NMO01320.1"/>
    </source>
</evidence>
<dbReference type="InterPro" id="IPR003439">
    <property type="entry name" value="ABC_transporter-like_ATP-bd"/>
</dbReference>
<comment type="caution">
    <text evidence="5">The sequence shown here is derived from an EMBL/GenBank/DDBJ whole genome shotgun (WGS) entry which is preliminary data.</text>
</comment>
<dbReference type="GO" id="GO:0022857">
    <property type="term" value="F:transmembrane transporter activity"/>
    <property type="evidence" value="ECO:0007669"/>
    <property type="project" value="UniProtKB-ARBA"/>
</dbReference>
<keyword evidence="3 5" id="KW-0067">ATP-binding</keyword>
<dbReference type="InterPro" id="IPR015854">
    <property type="entry name" value="ABC_transpr_LolD-like"/>
</dbReference>
<dbReference type="InterPro" id="IPR027417">
    <property type="entry name" value="P-loop_NTPase"/>
</dbReference>
<dbReference type="SMART" id="SM00382">
    <property type="entry name" value="AAA"/>
    <property type="match status" value="1"/>
</dbReference>
<dbReference type="PANTHER" id="PTHR24220">
    <property type="entry name" value="IMPORT ATP-BINDING PROTEIN"/>
    <property type="match status" value="1"/>
</dbReference>
<sequence>MMVKRGGLRLRGVEKAYGTGEAAVCALRGIDLDVAPGELVAILGASGSGKTTLLNVIGGIESVDAGSVCVAGEEVSARSPSALSEFRRTHIGFIFQFFNLIPTLTARENVEVVMELTGRGDRRRVPDLLAAVGLTDRADHFPAQLSGGQQQRASIARAIATEPDLLLADEPTGALDVATGRIVLGLIQQINKTGRGVVMVTHNEMASHIADRVLRMGDGRIVADELNAEPTDAVALRW</sequence>
<dbReference type="InterPro" id="IPR003593">
    <property type="entry name" value="AAA+_ATPase"/>
</dbReference>
<gene>
    <name evidence="5" type="ORF">HH308_08840</name>
</gene>
<protein>
    <submittedName>
        <fullName evidence="5">ABC transporter ATP-binding protein</fullName>
    </submittedName>
</protein>
<keyword evidence="6" id="KW-1185">Reference proteome</keyword>
<organism evidence="5 6">
    <name type="scientific">Gordonia asplenii</name>
    <dbReference type="NCBI Taxonomy" id="2725283"/>
    <lineage>
        <taxon>Bacteria</taxon>
        <taxon>Bacillati</taxon>
        <taxon>Actinomycetota</taxon>
        <taxon>Actinomycetes</taxon>
        <taxon>Mycobacteriales</taxon>
        <taxon>Gordoniaceae</taxon>
        <taxon>Gordonia</taxon>
    </lineage>
</organism>
<dbReference type="GO" id="GO:0098796">
    <property type="term" value="C:membrane protein complex"/>
    <property type="evidence" value="ECO:0007669"/>
    <property type="project" value="UniProtKB-ARBA"/>
</dbReference>